<gene>
    <name evidence="10" type="primary">LOC106820923</name>
</gene>
<dbReference type="SUPFAM" id="SSF48371">
    <property type="entry name" value="ARM repeat"/>
    <property type="match status" value="1"/>
</dbReference>
<feature type="region of interest" description="Disordered" evidence="7">
    <location>
        <begin position="1614"/>
        <end position="1643"/>
    </location>
</feature>
<evidence type="ECO:0000256" key="7">
    <source>
        <dbReference type="SAM" id="MobiDB-lite"/>
    </source>
</evidence>
<feature type="compositionally biased region" description="Low complexity" evidence="7">
    <location>
        <begin position="1617"/>
        <end position="1635"/>
    </location>
</feature>
<dbReference type="InterPro" id="IPR016024">
    <property type="entry name" value="ARM-type_fold"/>
</dbReference>
<dbReference type="Pfam" id="PF12717">
    <property type="entry name" value="Cnd1"/>
    <property type="match status" value="1"/>
</dbReference>
<feature type="compositionally biased region" description="Basic residues" evidence="7">
    <location>
        <begin position="168"/>
        <end position="185"/>
    </location>
</feature>
<keyword evidence="6" id="KW-0131">Cell cycle</keyword>
<keyword evidence="3" id="KW-0498">Mitosis</keyword>
<dbReference type="Gene3D" id="1.25.10.10">
    <property type="entry name" value="Leucine-rich Repeat Variant"/>
    <property type="match status" value="2"/>
</dbReference>
<dbReference type="GeneID" id="106820923"/>
<keyword evidence="2" id="KW-0132">Cell division</keyword>
<evidence type="ECO:0000259" key="8">
    <source>
        <dbReference type="Pfam" id="PF12717"/>
    </source>
</evidence>
<feature type="compositionally biased region" description="Acidic residues" evidence="7">
    <location>
        <begin position="193"/>
        <end position="214"/>
    </location>
</feature>
<keyword evidence="5" id="KW-0539">Nucleus</keyword>
<feature type="domain" description="Condensin complex subunit 1 C-terminal" evidence="8">
    <location>
        <begin position="1015"/>
        <end position="1182"/>
    </location>
</feature>
<feature type="compositionally biased region" description="Low complexity" evidence="7">
    <location>
        <begin position="1337"/>
        <end position="1349"/>
    </location>
</feature>
<dbReference type="PANTHER" id="PTHR14222:SF1">
    <property type="entry name" value="CONDENSIN-2 COMPLEX SUBUNIT D3"/>
    <property type="match status" value="1"/>
</dbReference>
<comment type="subcellular location">
    <subcellularLocation>
        <location evidence="1">Nucleus</location>
    </subcellularLocation>
</comment>
<evidence type="ECO:0000256" key="4">
    <source>
        <dbReference type="ARBA" id="ARBA00023067"/>
    </source>
</evidence>
<feature type="region of interest" description="Disordered" evidence="7">
    <location>
        <begin position="1426"/>
        <end position="1490"/>
    </location>
</feature>
<sequence length="1643" mass="181289">MAVDQSRTVEVLLKFSISQLNSDWVQGIWDNDFTEFEPLPPLYEAAVEDMLWSDLLTAATSTCKQWIQNGNDANQRGFWLVMSDNDVSLKGLVAVLFYLIERGHQEIEDSDVRFNAKLNAIEAAGLYCMLVSIPGSGAFKVFHPILYSRILDLTKIYRHPITIDSPVKKRKRNAGKRNAKPKSKRNVPTAAVVEEDEEDADAEEMDIDEDDEDAANTSYQEEPLSSEQTSALCRELLHLLRCLVVLLECYSLKECDESVEQTILQVAPLTRIEAETFHGRFRIPENLESVRNLPQLAYVALMTIMTSMHGQPDDLVRRVYKHLIPGILMLTGTNSSAVTTQTIPKQLLSIRDQCTDFVCFLMKRDEAATVGGTRILLQHMCTRVPDKAEYRARAAHAIVVITTHLPLRAYAQAVKWLQAFSRNEKIGFRVFAIEVVLLLLGEPERQPDDSVGVQLLPYLEHKHLVRLILGRCSDKAPTARAKALASFAGCVDSTDPFVRNAVRDLFTPHPGPRVGEALERTQECEVVLHDVLTESTAATSLQPPVGVVAATPALGLAPAGSTGTIPLVTPQCMTSVKVMAGHDITLSDHQGVVSMLCRRTEDEKSGVRKAAIMALQNVLLLDAGFCNQQNLAVIHKRCLDPALSVRKQALVTLSELLVNAPPTDVLQRMWLDGVLPMVMDRESSIEEKCMEVMEEVFLSNIVSHDRTCTPSHRRAWNMLNAMGGELGQELRRYLQKCCLFWTKQGKIKAALLNAIKSHVGTENNKGAWTLLAELAPVVSSFDADFAISYWRDNSRKDEDIITLQKVLKVIASMAGKLTAGMQQQLLAELHAKLAAFDSPPDLVSEMIAALYRICEVHGEERGRALTEQWCVDLLQACNTYLSEAILSESTAVVAGVDEDLVIAHLFTLGEVAQAIPARVPRRLLTIVESLIAAPTISAPPGAPPSQGDAASSEEEVPPSQDAFSQLSQFRGARMGSRVRAHAFITLGKLCLQNEAAAKRCVAALARELETSGDAVVRNNVAFVLCDLCVRYTSVGERHIASVAACLRDTSPLVRRQTLTLVTSLLQEDYVKWKGTLFFRYVTTTVDADADIASFAQFCLVNLLLPRNPQMFFNHFIECIFHFNCYENHAAYNKFTQSEREKSRFSLKGTGNKSMRMQVYKFLLEHMTDDQRFKLVAKLTQEVLGAIVDGTMVLDAHAVPLLQDSLAILCCKEIKLSQLRGSQSSADDMQGEQDFTAVAMATTKKTIISHVVKRNVIENIVPVVIALKHMLEQQRSPVVKDLMMYLKELMKDYRSEVKDIMAADKQLANEIEFDLRKFEQDQEEEKRQQRRQSSHLSGGAPPLAGGRAPGTPSARGPSRRMSRADQRSPAQRSSRGGSPAAAPLVTHGDDSAAAAAAAAHDMREARVVLRDINTPRNLTQVARKAIDSAQRFREQRSTPGRRQSIAPDRGASGDTPDTRGRLASVPTSGNESLLPPRTPQRLSGKGSRAISTPSRYQAANITFMPHDISAIPTTPISVRKVRPRGSPPEGTTTDMLCLPFLPDKLQPPPAAWNVEPPHGSAKVNLKLTEAGGARGRQRTRNAPGDAEAAVVTAIKVEAPDEMSDESAADVVMAEREAMSWSSRRSSRAKPAAAPQRRSSRSKRN</sequence>
<feature type="region of interest" description="Disordered" evidence="7">
    <location>
        <begin position="168"/>
        <end position="224"/>
    </location>
</feature>
<feature type="compositionally biased region" description="Basic and acidic residues" evidence="7">
    <location>
        <begin position="1426"/>
        <end position="1435"/>
    </location>
</feature>
<evidence type="ECO:0000256" key="2">
    <source>
        <dbReference type="ARBA" id="ARBA00022618"/>
    </source>
</evidence>
<evidence type="ECO:0000313" key="10">
    <source>
        <dbReference type="RefSeq" id="XP_014681011.1"/>
    </source>
</evidence>
<dbReference type="RefSeq" id="XP_014681011.1">
    <property type="nucleotide sequence ID" value="XM_014825525.1"/>
</dbReference>
<evidence type="ECO:0000256" key="6">
    <source>
        <dbReference type="ARBA" id="ARBA00023306"/>
    </source>
</evidence>
<keyword evidence="4" id="KW-0226">DNA condensation</keyword>
<dbReference type="InterPro" id="IPR026971">
    <property type="entry name" value="CND1/NCAPD3"/>
</dbReference>
<accession>A0ABM1F990</accession>
<evidence type="ECO:0000313" key="9">
    <source>
        <dbReference type="Proteomes" id="UP000695022"/>
    </source>
</evidence>
<protein>
    <submittedName>
        <fullName evidence="10">Condensin-2 complex subunit D3-like</fullName>
    </submittedName>
</protein>
<dbReference type="InterPro" id="IPR011989">
    <property type="entry name" value="ARM-like"/>
</dbReference>
<dbReference type="Proteomes" id="UP000695022">
    <property type="component" value="Unplaced"/>
</dbReference>
<organism evidence="9 10">
    <name type="scientific">Priapulus caudatus</name>
    <name type="common">Priapulid worm</name>
    <dbReference type="NCBI Taxonomy" id="37621"/>
    <lineage>
        <taxon>Eukaryota</taxon>
        <taxon>Metazoa</taxon>
        <taxon>Ecdysozoa</taxon>
        <taxon>Scalidophora</taxon>
        <taxon>Priapulida</taxon>
        <taxon>Priapulimorpha</taxon>
        <taxon>Priapulimorphida</taxon>
        <taxon>Priapulidae</taxon>
        <taxon>Priapulus</taxon>
    </lineage>
</organism>
<dbReference type="InterPro" id="IPR032682">
    <property type="entry name" value="Cnd1_C"/>
</dbReference>
<evidence type="ECO:0000256" key="3">
    <source>
        <dbReference type="ARBA" id="ARBA00022776"/>
    </source>
</evidence>
<feature type="region of interest" description="Disordered" evidence="7">
    <location>
        <begin position="1319"/>
        <end position="1396"/>
    </location>
</feature>
<dbReference type="PANTHER" id="PTHR14222">
    <property type="entry name" value="CONDENSIN"/>
    <property type="match status" value="1"/>
</dbReference>
<keyword evidence="9" id="KW-1185">Reference proteome</keyword>
<feature type="region of interest" description="Disordered" evidence="7">
    <location>
        <begin position="937"/>
        <end position="957"/>
    </location>
</feature>
<reference evidence="10" key="1">
    <citation type="submission" date="2025-08" db="UniProtKB">
        <authorList>
            <consortium name="RefSeq"/>
        </authorList>
    </citation>
    <scope>IDENTIFICATION</scope>
</reference>
<evidence type="ECO:0000256" key="5">
    <source>
        <dbReference type="ARBA" id="ARBA00023242"/>
    </source>
</evidence>
<name>A0ABM1F990_PRICU</name>
<evidence type="ECO:0000256" key="1">
    <source>
        <dbReference type="ARBA" id="ARBA00004123"/>
    </source>
</evidence>
<proteinExistence type="predicted"/>